<evidence type="ECO:0000313" key="4">
    <source>
        <dbReference type="Proteomes" id="UP000249794"/>
    </source>
</evidence>
<dbReference type="Pfam" id="PF16684">
    <property type="entry name" value="ResT-TelK_cat"/>
    <property type="match status" value="1"/>
</dbReference>
<dbReference type="EMBL" id="QBMP01000052">
    <property type="protein sequence ID" value="PZO57428.1"/>
    <property type="molecule type" value="Genomic_DNA"/>
</dbReference>
<feature type="domain" description="Telomere resolvase ResT/TelK catalytic" evidence="2">
    <location>
        <begin position="119"/>
        <end position="285"/>
    </location>
</feature>
<proteinExistence type="predicted"/>
<comment type="caution">
    <text evidence="3">The sequence shown here is derived from an EMBL/GenBank/DDBJ whole genome shotgun (WGS) entry which is preliminary data.</text>
</comment>
<feature type="compositionally biased region" description="Polar residues" evidence="1">
    <location>
        <begin position="505"/>
        <end position="524"/>
    </location>
</feature>
<name>A0A2W4ZRB9_9CYAN</name>
<reference evidence="4" key="1">
    <citation type="submission" date="2018-04" db="EMBL/GenBank/DDBJ databases">
        <authorList>
            <person name="Cornet L."/>
        </authorList>
    </citation>
    <scope>NUCLEOTIDE SEQUENCE [LARGE SCALE GENOMIC DNA]</scope>
</reference>
<dbReference type="InterPro" id="IPR032047">
    <property type="entry name" value="ResT/TelK_cat"/>
</dbReference>
<sequence length="643" mass="71169">MAPLAADLEKAIALCSTEWLKTLLRELLPKVANLPNTTAGHRQAQQWDALVKSRMAQRGLSTPNQQKNPITDVRRVLKAIDAEHPALDDVGFSPEEWTAINMPSEQAVGDRTAKSINDPDEIARRASVLLQSDSWSELAAGLAVATGRRAAEVIQTAQFKLASKWSVWFAGAVKRRGEPIPLEFELPTLVEAASVISATKRLRKLLDTEGMSNREINRAYSNAIAQACDRTFADLVPVREGKDNLYTHLFRSVYSTIATFWYCPPAVPELEFRAAIQGHYKVLEAGQAELRRSLAASRHYFDYEIADNVIAKHQGQRKGIKLVLPGVEVISAFRAPIEAPTEVQSEEPVMSRIGITEDDKQRVLSIQDELSLGTQQDAMQVILDAADTAISLAGELDCQPVEVGVRVGELSQQVQTLQAKLSEAERMLSMGTGSAGTNKVIEQSLAMAHEFNSHLKGENERLKEQLGDRMRENQELQTQLGQFQAMQHQLQQFQQLFNQAGGQSVGNSQPPQATTQPVANSFQPQRAMATAQAQQPVSSGQNNQSAGRSLSKSEQIDREVEQLIREIMQYNDQQAADDSERWQVNQSTLKQLTTTHQNVIKRVIEGDIASELQAHHDQYGLHGRMANRGKDIDLLKTALGINK</sequence>
<evidence type="ECO:0000256" key="1">
    <source>
        <dbReference type="SAM" id="MobiDB-lite"/>
    </source>
</evidence>
<protein>
    <recommendedName>
        <fullName evidence="2">Telomere resolvase ResT/TelK catalytic domain-containing protein</fullName>
    </recommendedName>
</protein>
<dbReference type="Gene3D" id="1.10.443.30">
    <property type="entry name" value="Telomere resolvase"/>
    <property type="match status" value="1"/>
</dbReference>
<feature type="compositionally biased region" description="Polar residues" evidence="1">
    <location>
        <begin position="531"/>
        <end position="553"/>
    </location>
</feature>
<reference evidence="3 4" key="2">
    <citation type="submission" date="2018-06" db="EMBL/GenBank/DDBJ databases">
        <title>Metagenomic assembly of (sub)arctic Cyanobacteria and their associated microbiome from non-axenic cultures.</title>
        <authorList>
            <person name="Baurain D."/>
        </authorList>
    </citation>
    <scope>NUCLEOTIDE SEQUENCE [LARGE SCALE GENOMIC DNA]</scope>
    <source>
        <strain evidence="3">ULC027bin1</strain>
    </source>
</reference>
<gene>
    <name evidence="3" type="ORF">DCF15_07135</name>
</gene>
<feature type="region of interest" description="Disordered" evidence="1">
    <location>
        <begin position="501"/>
        <end position="556"/>
    </location>
</feature>
<dbReference type="AlphaFoldDB" id="A0A2W4ZRB9"/>
<dbReference type="InterPro" id="IPR038280">
    <property type="entry name" value="ResT/TelK_cat_sf"/>
</dbReference>
<dbReference type="Proteomes" id="UP000249794">
    <property type="component" value="Unassembled WGS sequence"/>
</dbReference>
<evidence type="ECO:0000259" key="2">
    <source>
        <dbReference type="Pfam" id="PF16684"/>
    </source>
</evidence>
<accession>A0A2W4ZRB9</accession>
<evidence type="ECO:0000313" key="3">
    <source>
        <dbReference type="EMBL" id="PZO57428.1"/>
    </source>
</evidence>
<organism evidence="3 4">
    <name type="scientific">Phormidesmis priestleyi</name>
    <dbReference type="NCBI Taxonomy" id="268141"/>
    <lineage>
        <taxon>Bacteria</taxon>
        <taxon>Bacillati</taxon>
        <taxon>Cyanobacteriota</taxon>
        <taxon>Cyanophyceae</taxon>
        <taxon>Leptolyngbyales</taxon>
        <taxon>Leptolyngbyaceae</taxon>
        <taxon>Phormidesmis</taxon>
    </lineage>
</organism>